<keyword evidence="3 6" id="KW-0812">Transmembrane</keyword>
<keyword evidence="4 6" id="KW-1133">Transmembrane helix</keyword>
<organism evidence="7 8">
    <name type="scientific">Jeotgalicoccus saudimassiliensis</name>
    <dbReference type="NCBI Taxonomy" id="1461582"/>
    <lineage>
        <taxon>Bacteria</taxon>
        <taxon>Bacillati</taxon>
        <taxon>Bacillota</taxon>
        <taxon>Bacilli</taxon>
        <taxon>Bacillales</taxon>
        <taxon>Staphylococcaceae</taxon>
        <taxon>Jeotgalicoccus</taxon>
    </lineage>
</organism>
<dbReference type="EMBL" id="CCSE01000001">
    <property type="protein sequence ID" value="CEA03177.1"/>
    <property type="molecule type" value="Genomic_DNA"/>
</dbReference>
<feature type="transmembrane region" description="Helical" evidence="6">
    <location>
        <begin position="150"/>
        <end position="171"/>
    </location>
</feature>
<keyword evidence="8" id="KW-1185">Reference proteome</keyword>
<reference evidence="7 8" key="1">
    <citation type="submission" date="2014-07" db="EMBL/GenBank/DDBJ databases">
        <authorList>
            <person name="Urmite Genomes Urmite Genomes"/>
        </authorList>
    </citation>
    <scope>NUCLEOTIDE SEQUENCE [LARGE SCALE GENOMIC DNA]</scope>
    <source>
        <strain evidence="7 8">13MG44_air</strain>
    </source>
</reference>
<evidence type="ECO:0000313" key="7">
    <source>
        <dbReference type="EMBL" id="CEA03177.1"/>
    </source>
</evidence>
<dbReference type="GO" id="GO:0015171">
    <property type="term" value="F:amino acid transmembrane transporter activity"/>
    <property type="evidence" value="ECO:0007669"/>
    <property type="project" value="TreeGrafter"/>
</dbReference>
<evidence type="ECO:0000256" key="5">
    <source>
        <dbReference type="ARBA" id="ARBA00023136"/>
    </source>
</evidence>
<dbReference type="PANTHER" id="PTHR30086:SF20">
    <property type="entry name" value="ARGININE EXPORTER PROTEIN ARGO-RELATED"/>
    <property type="match status" value="1"/>
</dbReference>
<dbReference type="eggNOG" id="COG1280">
    <property type="taxonomic scope" value="Bacteria"/>
</dbReference>
<comment type="subcellular location">
    <subcellularLocation>
        <location evidence="1">Cell membrane</location>
        <topology evidence="1">Multi-pass membrane protein</topology>
    </subcellularLocation>
</comment>
<evidence type="ECO:0000256" key="1">
    <source>
        <dbReference type="ARBA" id="ARBA00004651"/>
    </source>
</evidence>
<feature type="transmembrane region" description="Helical" evidence="6">
    <location>
        <begin position="6"/>
        <end position="26"/>
    </location>
</feature>
<dbReference type="STRING" id="1461582.BN1048_01995"/>
<dbReference type="Pfam" id="PF01810">
    <property type="entry name" value="LysE"/>
    <property type="match status" value="1"/>
</dbReference>
<dbReference type="AlphaFoldDB" id="A0A078MCP5"/>
<protein>
    <submittedName>
        <fullName evidence="7">Leucine efflux protein</fullName>
    </submittedName>
</protein>
<dbReference type="PANTHER" id="PTHR30086">
    <property type="entry name" value="ARGININE EXPORTER PROTEIN ARGO"/>
    <property type="match status" value="1"/>
</dbReference>
<evidence type="ECO:0000256" key="3">
    <source>
        <dbReference type="ARBA" id="ARBA00022692"/>
    </source>
</evidence>
<dbReference type="OrthoDB" id="9784202at2"/>
<dbReference type="HOGENOM" id="CLU_079569_3_0_9"/>
<dbReference type="InterPro" id="IPR001123">
    <property type="entry name" value="LeuE-type"/>
</dbReference>
<accession>A0A078MCP5</accession>
<evidence type="ECO:0000256" key="6">
    <source>
        <dbReference type="SAM" id="Phobius"/>
    </source>
</evidence>
<feature type="transmembrane region" description="Helical" evidence="6">
    <location>
        <begin position="191"/>
        <end position="209"/>
    </location>
</feature>
<gene>
    <name evidence="7" type="primary">leuE</name>
    <name evidence="7" type="ORF">BN1048_01995</name>
</gene>
<sequence>MNELISYILVVTVLTIMPGADSMIVMKNTLVYQKSAGRMTVLGILAGHFVWIVISVLGLAVIITNSPALFNIIKYMGAAYLIYIGVKSFMAKTFVSASSLDYAAGEKTKSDGLRTSYMNGFISNILNPKVLIFYITILPQFVGQDTNVSGVVQLVILALIMLVISMSWFLVVVETVNYMKRWLHKPGFQNLLGKGAGIIIILFGIRTALS</sequence>
<dbReference type="PIRSF" id="PIRSF006324">
    <property type="entry name" value="LeuE"/>
    <property type="match status" value="1"/>
</dbReference>
<dbReference type="Proteomes" id="UP000044136">
    <property type="component" value="Unassembled WGS sequence"/>
</dbReference>
<name>A0A078MCP5_9STAP</name>
<dbReference type="GO" id="GO:0005886">
    <property type="term" value="C:plasma membrane"/>
    <property type="evidence" value="ECO:0007669"/>
    <property type="project" value="UniProtKB-SubCell"/>
</dbReference>
<feature type="transmembrane region" description="Helical" evidence="6">
    <location>
        <begin position="117"/>
        <end position="138"/>
    </location>
</feature>
<keyword evidence="2" id="KW-1003">Cell membrane</keyword>
<keyword evidence="5 6" id="KW-0472">Membrane</keyword>
<feature type="transmembrane region" description="Helical" evidence="6">
    <location>
        <begin position="38"/>
        <end position="62"/>
    </location>
</feature>
<evidence type="ECO:0000313" key="8">
    <source>
        <dbReference type="Proteomes" id="UP000044136"/>
    </source>
</evidence>
<proteinExistence type="predicted"/>
<evidence type="ECO:0000256" key="4">
    <source>
        <dbReference type="ARBA" id="ARBA00022989"/>
    </source>
</evidence>
<dbReference type="RefSeq" id="WP_035810768.1">
    <property type="nucleotide sequence ID" value="NZ_CCSE01000001.1"/>
</dbReference>
<evidence type="ECO:0000256" key="2">
    <source>
        <dbReference type="ARBA" id="ARBA00022475"/>
    </source>
</evidence>